<dbReference type="Proteomes" id="UP000037267">
    <property type="component" value="Unassembled WGS sequence"/>
</dbReference>
<evidence type="ECO:0000313" key="1">
    <source>
        <dbReference type="EMBL" id="KNF10060.1"/>
    </source>
</evidence>
<evidence type="ECO:0000313" key="2">
    <source>
        <dbReference type="Proteomes" id="UP000037267"/>
    </source>
</evidence>
<proteinExistence type="predicted"/>
<dbReference type="STRING" id="1503.CLPU_1c02250"/>
<reference evidence="2" key="1">
    <citation type="submission" date="2015-07" db="EMBL/GenBank/DDBJ databases">
        <title>Draft genome sequence of the purine-degrading Gottschalkia purinilyticum DSM 1384 (formerly Clostridium purinilyticum).</title>
        <authorList>
            <person name="Poehlein A."/>
            <person name="Schiel-Bengelsdorf B."/>
            <person name="Bengelsdorf F.R."/>
            <person name="Daniel R."/>
            <person name="Duerre P."/>
        </authorList>
    </citation>
    <scope>NUCLEOTIDE SEQUENCE [LARGE SCALE GENOMIC DNA]</scope>
    <source>
        <strain evidence="2">DSM 1384</strain>
    </source>
</reference>
<dbReference type="EMBL" id="LGSS01000001">
    <property type="protein sequence ID" value="KNF10060.1"/>
    <property type="molecule type" value="Genomic_DNA"/>
</dbReference>
<dbReference type="RefSeq" id="WP_050353789.1">
    <property type="nucleotide sequence ID" value="NZ_LGSS01000001.1"/>
</dbReference>
<gene>
    <name evidence="1" type="ORF">CLPU_1c02250</name>
</gene>
<dbReference type="InterPro" id="IPR049254">
    <property type="entry name" value="Phage_tail_terminator"/>
</dbReference>
<organism evidence="1 2">
    <name type="scientific">Gottschalkia purinilytica</name>
    <name type="common">Clostridium purinilyticum</name>
    <dbReference type="NCBI Taxonomy" id="1503"/>
    <lineage>
        <taxon>Bacteria</taxon>
        <taxon>Bacillati</taxon>
        <taxon>Bacillota</taxon>
        <taxon>Tissierellia</taxon>
        <taxon>Tissierellales</taxon>
        <taxon>Gottschalkiaceae</taxon>
        <taxon>Gottschalkia</taxon>
    </lineage>
</organism>
<name>A0A0L0WF63_GOTPU</name>
<dbReference type="Pfam" id="PF20765">
    <property type="entry name" value="Phage_tail_terminator_8"/>
    <property type="match status" value="1"/>
</dbReference>
<keyword evidence="2" id="KW-1185">Reference proteome</keyword>
<accession>A0A0L0WF63</accession>
<dbReference type="AlphaFoldDB" id="A0A0L0WF63"/>
<protein>
    <recommendedName>
        <fullName evidence="3">Phage protein</fullName>
    </recommendedName>
</protein>
<dbReference type="OrthoDB" id="2063617at2"/>
<sequence length="146" mass="17133">MLSFNDIRDSFILKLSERYPNTNIYDESIQQGFEEPAFFVQFIPISTTRESKTTKSRLITVDIQYFPKNVNDSEEIFKIADELENAFQGYIEVKDRKLKLENIKYKIVHDGIGNVLHFEITINYLETIPFEEKGETAKEVILKQTK</sequence>
<evidence type="ECO:0008006" key="3">
    <source>
        <dbReference type="Google" id="ProtNLM"/>
    </source>
</evidence>
<comment type="caution">
    <text evidence="1">The sequence shown here is derived from an EMBL/GenBank/DDBJ whole genome shotgun (WGS) entry which is preliminary data.</text>
</comment>